<keyword evidence="2" id="KW-1185">Reference proteome</keyword>
<evidence type="ECO:0000313" key="2">
    <source>
        <dbReference type="Proteomes" id="UP001596107"/>
    </source>
</evidence>
<reference evidence="2" key="1">
    <citation type="journal article" date="2019" name="Int. J. Syst. Evol. Microbiol.">
        <title>The Global Catalogue of Microorganisms (GCM) 10K type strain sequencing project: providing services to taxonomists for standard genome sequencing and annotation.</title>
        <authorList>
            <consortium name="The Broad Institute Genomics Platform"/>
            <consortium name="The Broad Institute Genome Sequencing Center for Infectious Disease"/>
            <person name="Wu L."/>
            <person name="Ma J."/>
        </authorList>
    </citation>
    <scope>NUCLEOTIDE SEQUENCE [LARGE SCALE GENOMIC DNA]</scope>
    <source>
        <strain evidence="2">JCM 3366</strain>
    </source>
</reference>
<protein>
    <submittedName>
        <fullName evidence="1">Uncharacterized protein</fullName>
    </submittedName>
</protein>
<comment type="caution">
    <text evidence="1">The sequence shown here is derived from an EMBL/GenBank/DDBJ whole genome shotgun (WGS) entry which is preliminary data.</text>
</comment>
<organism evidence="1 2">
    <name type="scientific">Nitratireductor kimnyeongensis</name>
    <dbReference type="NCBI Taxonomy" id="430679"/>
    <lineage>
        <taxon>Bacteria</taxon>
        <taxon>Pseudomonadati</taxon>
        <taxon>Pseudomonadota</taxon>
        <taxon>Alphaproteobacteria</taxon>
        <taxon>Hyphomicrobiales</taxon>
        <taxon>Phyllobacteriaceae</taxon>
        <taxon>Nitratireductor</taxon>
    </lineage>
</organism>
<sequence>MMFAAHFISKIDENMSVLKMPIYESGYWDLKPDEAECLKGGRAYFHQTKQDSSYIGGKVLDWRKEETDAAHSERIVFTFEADFDGRGKPWRGRDHSMAWWSGLVSD</sequence>
<gene>
    <name evidence="1" type="ORF">ACFPOD_14810</name>
</gene>
<dbReference type="RefSeq" id="WP_223021812.1">
    <property type="nucleotide sequence ID" value="NZ_CP078143.1"/>
</dbReference>
<accession>A0ABW0TAT3</accession>
<evidence type="ECO:0000313" key="1">
    <source>
        <dbReference type="EMBL" id="MFC5586384.1"/>
    </source>
</evidence>
<name>A0ABW0TAT3_9HYPH</name>
<proteinExistence type="predicted"/>
<dbReference type="EMBL" id="JBHSNB010000003">
    <property type="protein sequence ID" value="MFC5586384.1"/>
    <property type="molecule type" value="Genomic_DNA"/>
</dbReference>
<dbReference type="Proteomes" id="UP001596107">
    <property type="component" value="Unassembled WGS sequence"/>
</dbReference>